<dbReference type="SUPFAM" id="SSF57424">
    <property type="entry name" value="LDL receptor-like module"/>
    <property type="match status" value="3"/>
</dbReference>
<reference evidence="12" key="1">
    <citation type="submission" date="2021-02" db="EMBL/GenBank/DDBJ databases">
        <authorList>
            <person name="Nowell W R."/>
        </authorList>
    </citation>
    <scope>NUCLEOTIDE SEQUENCE</scope>
</reference>
<evidence type="ECO:0000259" key="9">
    <source>
        <dbReference type="PROSITE" id="PS50027"/>
    </source>
</evidence>
<keyword evidence="13" id="KW-1185">Reference proteome</keyword>
<feature type="domain" description="Laminin IV type A" evidence="11">
    <location>
        <begin position="1054"/>
        <end position="1249"/>
    </location>
</feature>
<comment type="caution">
    <text evidence="7">Lacks conserved residue(s) required for the propagation of feature annotation.</text>
</comment>
<accession>A0A813VIH4</accession>
<feature type="compositionally biased region" description="Low complexity" evidence="8">
    <location>
        <begin position="1903"/>
        <end position="1929"/>
    </location>
</feature>
<evidence type="ECO:0000256" key="1">
    <source>
        <dbReference type="ARBA" id="ARBA00022729"/>
    </source>
</evidence>
<dbReference type="Pfam" id="PF07679">
    <property type="entry name" value="I-set"/>
    <property type="match status" value="1"/>
</dbReference>
<dbReference type="InterPro" id="IPR000034">
    <property type="entry name" value="Laminin_IV"/>
</dbReference>
<dbReference type="PROSITE" id="PS50068">
    <property type="entry name" value="LDLRA_2"/>
    <property type="match status" value="3"/>
</dbReference>
<dbReference type="Pfam" id="PF00053">
    <property type="entry name" value="EGF_laminin"/>
    <property type="match status" value="3"/>
</dbReference>
<dbReference type="Pfam" id="PF00057">
    <property type="entry name" value="Ldl_recept_a"/>
    <property type="match status" value="3"/>
</dbReference>
<feature type="disulfide bond" evidence="6">
    <location>
        <begin position="686"/>
        <end position="698"/>
    </location>
</feature>
<dbReference type="CDD" id="cd00055">
    <property type="entry name" value="EGF_Lam"/>
    <property type="match status" value="4"/>
</dbReference>
<feature type="region of interest" description="Disordered" evidence="8">
    <location>
        <begin position="540"/>
        <end position="573"/>
    </location>
</feature>
<dbReference type="OrthoDB" id="10055367at2759"/>
<evidence type="ECO:0000259" key="11">
    <source>
        <dbReference type="PROSITE" id="PS51115"/>
    </source>
</evidence>
<dbReference type="FunFam" id="2.10.25.10:FF:000188">
    <property type="entry name" value="Laminin subunit gamma 2"/>
    <property type="match status" value="2"/>
</dbReference>
<feature type="disulfide bond" evidence="6">
    <location>
        <begin position="805"/>
        <end position="820"/>
    </location>
</feature>
<feature type="region of interest" description="Disordered" evidence="8">
    <location>
        <begin position="332"/>
        <end position="434"/>
    </location>
</feature>
<dbReference type="InterPro" id="IPR023415">
    <property type="entry name" value="LDLR_class-A_CS"/>
</dbReference>
<dbReference type="PROSITE" id="PS01209">
    <property type="entry name" value="LDLRA_1"/>
    <property type="match status" value="1"/>
</dbReference>
<evidence type="ECO:0000256" key="3">
    <source>
        <dbReference type="ARBA" id="ARBA00023157"/>
    </source>
</evidence>
<dbReference type="CDD" id="cd00112">
    <property type="entry name" value="LDLa"/>
    <property type="match status" value="3"/>
</dbReference>
<dbReference type="GO" id="GO:0016020">
    <property type="term" value="C:membrane"/>
    <property type="evidence" value="ECO:0007669"/>
    <property type="project" value="UniProtKB-SubCell"/>
</dbReference>
<protein>
    <recommendedName>
        <fullName evidence="14">Basement membrane proteoglycan</fullName>
    </recommendedName>
</protein>
<gene>
    <name evidence="12" type="ORF">QVE165_LOCUS6150</name>
</gene>
<dbReference type="EMBL" id="CAJNOM010000025">
    <property type="protein sequence ID" value="CAF0837959.1"/>
    <property type="molecule type" value="Genomic_DNA"/>
</dbReference>
<dbReference type="PROSITE" id="PS01248">
    <property type="entry name" value="EGF_LAM_1"/>
    <property type="match status" value="2"/>
</dbReference>
<dbReference type="SUPFAM" id="SSF48726">
    <property type="entry name" value="Immunoglobulin"/>
    <property type="match status" value="8"/>
</dbReference>
<dbReference type="SMART" id="SM00408">
    <property type="entry name" value="IGc2"/>
    <property type="match status" value="8"/>
</dbReference>
<feature type="compositionally biased region" description="Acidic residues" evidence="8">
    <location>
        <begin position="392"/>
        <end position="408"/>
    </location>
</feature>
<dbReference type="Gene3D" id="2.60.40.10">
    <property type="entry name" value="Immunoglobulins"/>
    <property type="match status" value="8"/>
</dbReference>
<feature type="region of interest" description="Disordered" evidence="8">
    <location>
        <begin position="1"/>
        <end position="42"/>
    </location>
</feature>
<dbReference type="SMART" id="SM00281">
    <property type="entry name" value="LamB"/>
    <property type="match status" value="1"/>
</dbReference>
<keyword evidence="2" id="KW-0677">Repeat</keyword>
<dbReference type="PROSITE" id="PS51115">
    <property type="entry name" value="LAMININ_IVA"/>
    <property type="match status" value="1"/>
</dbReference>
<dbReference type="InterPro" id="IPR036055">
    <property type="entry name" value="LDL_receptor-like_sf"/>
</dbReference>
<feature type="domain" description="Ig-like" evidence="10">
    <location>
        <begin position="2718"/>
        <end position="2806"/>
    </location>
</feature>
<feature type="region of interest" description="Disordered" evidence="8">
    <location>
        <begin position="1459"/>
        <end position="1480"/>
    </location>
</feature>
<feature type="domain" description="Ig-like" evidence="10">
    <location>
        <begin position="575"/>
        <end position="662"/>
    </location>
</feature>
<dbReference type="Gene3D" id="2.40.128.620">
    <property type="match status" value="1"/>
</dbReference>
<dbReference type="InterPro" id="IPR013098">
    <property type="entry name" value="Ig_I-set"/>
</dbReference>
<feature type="region of interest" description="Disordered" evidence="8">
    <location>
        <begin position="1766"/>
        <end position="1791"/>
    </location>
</feature>
<feature type="compositionally biased region" description="Basic and acidic residues" evidence="8">
    <location>
        <begin position="1873"/>
        <end position="1887"/>
    </location>
</feature>
<feature type="region of interest" description="Disordered" evidence="8">
    <location>
        <begin position="264"/>
        <end position="283"/>
    </location>
</feature>
<feature type="domain" description="Laminin EGF-like" evidence="9">
    <location>
        <begin position="941"/>
        <end position="989"/>
    </location>
</feature>
<dbReference type="InterPro" id="IPR002172">
    <property type="entry name" value="LDrepeatLR_classA_rpt"/>
</dbReference>
<dbReference type="PROSITE" id="PS50027">
    <property type="entry name" value="EGF_LAM_2"/>
    <property type="match status" value="1"/>
</dbReference>
<dbReference type="GO" id="GO:0005604">
    <property type="term" value="C:basement membrane"/>
    <property type="evidence" value="ECO:0007669"/>
    <property type="project" value="UniProtKB-ARBA"/>
</dbReference>
<dbReference type="InterPro" id="IPR013783">
    <property type="entry name" value="Ig-like_fold"/>
</dbReference>
<feature type="domain" description="Ig-like" evidence="10">
    <location>
        <begin position="1949"/>
        <end position="2021"/>
    </location>
</feature>
<evidence type="ECO:0000256" key="7">
    <source>
        <dbReference type="PROSITE-ProRule" id="PRU00460"/>
    </source>
</evidence>
<dbReference type="Pfam" id="PF13927">
    <property type="entry name" value="Ig_3"/>
    <property type="match status" value="2"/>
</dbReference>
<organism evidence="12 13">
    <name type="scientific">Adineta steineri</name>
    <dbReference type="NCBI Taxonomy" id="433720"/>
    <lineage>
        <taxon>Eukaryota</taxon>
        <taxon>Metazoa</taxon>
        <taxon>Spiralia</taxon>
        <taxon>Gnathifera</taxon>
        <taxon>Rotifera</taxon>
        <taxon>Eurotatoria</taxon>
        <taxon>Bdelloidea</taxon>
        <taxon>Adinetida</taxon>
        <taxon>Adinetidae</taxon>
        <taxon>Adineta</taxon>
    </lineage>
</organism>
<evidence type="ECO:0000256" key="6">
    <source>
        <dbReference type="PROSITE-ProRule" id="PRU00124"/>
    </source>
</evidence>
<evidence type="ECO:0000313" key="12">
    <source>
        <dbReference type="EMBL" id="CAF0837959.1"/>
    </source>
</evidence>
<dbReference type="InterPro" id="IPR036179">
    <property type="entry name" value="Ig-like_dom_sf"/>
</dbReference>
<comment type="caution">
    <text evidence="12">The sequence shown here is derived from an EMBL/GenBank/DDBJ whole genome shotgun (WGS) entry which is preliminary data.</text>
</comment>
<dbReference type="Gene3D" id="4.10.400.10">
    <property type="entry name" value="Low-density Lipoprotein Receptor"/>
    <property type="match status" value="2"/>
</dbReference>
<keyword evidence="5 7" id="KW-0424">Laminin EGF-like domain</keyword>
<feature type="compositionally biased region" description="Low complexity" evidence="8">
    <location>
        <begin position="372"/>
        <end position="388"/>
    </location>
</feature>
<dbReference type="InterPro" id="IPR007110">
    <property type="entry name" value="Ig-like_dom"/>
</dbReference>
<evidence type="ECO:0000256" key="8">
    <source>
        <dbReference type="SAM" id="MobiDB-lite"/>
    </source>
</evidence>
<keyword evidence="4" id="KW-0325">Glycoprotein</keyword>
<feature type="domain" description="Ig-like" evidence="10">
    <location>
        <begin position="426"/>
        <end position="534"/>
    </location>
</feature>
<evidence type="ECO:0000256" key="2">
    <source>
        <dbReference type="ARBA" id="ARBA00022737"/>
    </source>
</evidence>
<evidence type="ECO:0000313" key="13">
    <source>
        <dbReference type="Proteomes" id="UP000663832"/>
    </source>
</evidence>
<dbReference type="PANTHER" id="PTHR44170:SF6">
    <property type="entry name" value="CONTACTIN"/>
    <property type="match status" value="1"/>
</dbReference>
<dbReference type="GO" id="GO:0098609">
    <property type="term" value="P:cell-cell adhesion"/>
    <property type="evidence" value="ECO:0007669"/>
    <property type="project" value="TreeGrafter"/>
</dbReference>
<feature type="compositionally biased region" description="Low complexity" evidence="8">
    <location>
        <begin position="1766"/>
        <end position="1787"/>
    </location>
</feature>
<dbReference type="PANTHER" id="PTHR44170">
    <property type="entry name" value="PROTEIN SIDEKICK"/>
    <property type="match status" value="1"/>
</dbReference>
<dbReference type="InterPro" id="IPR056863">
    <property type="entry name" value="LMN_ATRN_NET-like_EGF"/>
</dbReference>
<dbReference type="InterPro" id="IPR003598">
    <property type="entry name" value="Ig_sub2"/>
</dbReference>
<dbReference type="PRINTS" id="PR00261">
    <property type="entry name" value="LDLRECEPTOR"/>
</dbReference>
<feature type="compositionally biased region" description="Basic and acidic residues" evidence="8">
    <location>
        <begin position="33"/>
        <end position="42"/>
    </location>
</feature>
<evidence type="ECO:0000256" key="4">
    <source>
        <dbReference type="ARBA" id="ARBA00023180"/>
    </source>
</evidence>
<feature type="compositionally biased region" description="Low complexity" evidence="8">
    <location>
        <begin position="1"/>
        <end position="19"/>
    </location>
</feature>
<feature type="domain" description="Ig-like" evidence="10">
    <location>
        <begin position="1801"/>
        <end position="1876"/>
    </location>
</feature>
<dbReference type="PROSITE" id="PS50835">
    <property type="entry name" value="IG_LIKE"/>
    <property type="match status" value="9"/>
</dbReference>
<feature type="disulfide bond" evidence="6">
    <location>
        <begin position="693"/>
        <end position="711"/>
    </location>
</feature>
<dbReference type="Gene3D" id="2.10.25.10">
    <property type="entry name" value="Laminin"/>
    <property type="match status" value="1"/>
</dbReference>
<feature type="compositionally biased region" description="Polar residues" evidence="8">
    <location>
        <begin position="1861"/>
        <end position="1872"/>
    </location>
</feature>
<evidence type="ECO:0008006" key="14">
    <source>
        <dbReference type="Google" id="ProtNLM"/>
    </source>
</evidence>
<dbReference type="SMART" id="SM00409">
    <property type="entry name" value="IG"/>
    <property type="match status" value="12"/>
</dbReference>
<feature type="compositionally biased region" description="Acidic residues" evidence="8">
    <location>
        <begin position="332"/>
        <end position="342"/>
    </location>
</feature>
<feature type="domain" description="Ig-like" evidence="10">
    <location>
        <begin position="2143"/>
        <end position="2228"/>
    </location>
</feature>
<keyword evidence="3 7" id="KW-1015">Disulfide bond</keyword>
<feature type="compositionally biased region" description="Acidic residues" evidence="8">
    <location>
        <begin position="355"/>
        <end position="365"/>
    </location>
</feature>
<sequence length="2813" mass="310573">MGSNKSKQAKQAKAYGKNYSQRPVQTVPVIEPPRPKSSEYKLPKKLVETIPKILPVYKSRRDKLYNPQSKRPLELSWLQQGVTCPEGTKACKDDNKKCATYCNGNPECDDGSDEIDCVTIATGTISNEVDRINFPQATTDIVEPTLPQISLFAQITMPSAGPSTADNALDNTVTDAPENAATVTAILADGTTIVLPPGTTATINADEAGTATVEPAATATGATVDAVTAEGGTTADGATATAIDSVLETSTIVIVDNGTDIFTSIKPGDSDSGNDTSIAAEGTTSATGATVELTTVDASLTTVFDNETSTESAGSAGTEASQITTIDQGEADAGEYEDDENEGDKQPQATTVVPGDDEEDDGVDEDNAKPETTPITTTTSSPRVVRTTPASSDDDVAYYDENDEEEENTNPKGPSDPNAKRPTPAPAPAPAPGGQVELRVVINPDVIQVQRGRTVELACTVYGADANTNIYWIQDEPERRYALTDPAGADNDRQVTAAQVILRSRLTIDDGSKIGKYTCMAQDASGNTGSATLTLLEGASYYPQPDSSQSGHSHGAYPQPGYPHPVYPGGVAPGPSAGGQYLRIVAPDMTDGDYVEIQCEGAAPDDEARIQWFFNNRQINDEQPLYPRGKTLHIRPISRPYLGNYRCHVPDSSYVDANSVLTFGGAAPAPAPAPGPVYPSQPSYGCGIDEATCRNGRCIPRAYLCDGKNDCGDNSDETCGPPDGSGTDVCQPNEIRCSDGSRGRKCVQKFWMCDGDRDCDDGTDEQQHYCELLPRQNYCKPSEFQCTGTNGTNGNPVCIPRSFQCDGYNDCPDRSDEVGCVKPTITETPQRQIQINAGQTLTIQCIARGSPAPYINWRLNWGHICGDGSDNGRCTMAQTLNPNDASIVTGTLTVRNCRLSDAGAYSCEALNNQGFIFAIPDAIVNVVIQGGEVPEPERAPCNCNGHSTQCSQYGQCLNCQHNTAGQNCEYCAPGYQGDARRGTPQDCQYIQPVSGPAGDCDPSGTHMIRGDRCICKYNAEGARCDQCKRSHFYLNPVTPNGCLPCFCSGVSSDCQSSDWRRQAVSLPLSNFNAVPKNFATDRYEAGDKIQRRHGGHEIALDQNSLGRGANEVLYWKAPKEVLGDVVTLYDGNIDIHFTNDGKDNEAPSTDDLIWLRGNNIDLVHKVPQTHRFKANTNATYTVACNERTFTRKDGTHIDRENILMALSDLDTLLIKVNPIGGRRNAALRGITLNVAARDGYADAAPTVESCHCPANYTGTSCEKCADGYGRPHPLVGIYLGQCWSCRSVCHERSDQCDRDTGKCSNCQGNSEGDRCERCRAGYVLDGYNNQCVPEGQQSGYPVQPPYQPPYQPPTQETYYIHGRPYDPHGLPLPIVLDPNQPEQRIPIQLPNSQAQSVVWGRTDGSPLPGGVVQEGNDLVIRNPHPDQAGSYICTITHPDGRQDRIAVQLDHPHGHQFPGQAGPQPEVAPHRPQPIGGGPPKITIRPAVINLKEGQRMIVQYSVSSHEPIEVVWEKLNDRAGYQPIPSLFTVSQDRLVLDRAVPEAAGKYRVIVRNSHGEDRQDLQINVTPRRSRGAPQVRFAQNQYDVGYGETVDIQPDVTGGSGATMTWTKDGSTSLPNGVTVGDGGFLRITGQSADVAGTYNLDVLNARGRVSSPVYIQWREASNQQGHYASQYRRVQWNVHQLDLNEGHRLEAVCRTDVDPSTLRLDVTRQNKQQSERVPLGLSFSNGYLSLGAVTKQDNGLEFICSSGDTSDILVLRVRSSSDGGQYGSQSHGDQHGSQSHGGVHLQARDESSHLVGRDITIQCAVNVAAERPYEFRFTKDGQDLPNNVEVHPDGLLIIRNAQAEDAGRYRCEVTFPSSPATGAQESSYDLRFDGAHGGERSQHGQYGGDHSQHGQQGGDHSQYGQQGGDHSQYGQHGGEQSQHGQYGGEHGQHGGEHSQQGQFVEVTVEPSEVNLRAGEQATITCHVKGTQQYKVTWGKYSHDTSLPSYARQEGDKVIITPTADSPAEQMYFQCQVDVPGQGQPHHAYAPVNIRGGDESTIFRRPKLLIEPSTHIRISKGDKLLIRCFDPYEAYRTTIRWFRKYGTLLILLSRHVNGILEFDSISDLDIGQYVCRGRNRVGFTEEIVTVEFLETKSPPSIVIAPKLHNGYLQVPLHSTQTIECLNQDNTSSVDITWRRVDAGDLNLSKTTQLFPPNMPLEFTHNGIYICTATNKYGSTSKNITIDVQQIKHEISIDIEPTDIFPIDSEIRFYCKLPQSQRIWWSSINHHRRENNPLRIHLGLNSTNKKFICHAKDIHGKIHRKIVHIQRYSHDQLMAVVINNKIRRNFRENIPNLKPFKIYIKLITPSDDIKQEEVVDIYCYNNGISNNLSSSLQSDLLPSNKHMINNGHLFIYKFDGYNLGNYICSVNTSAKHLTRSIDFQTDNASNSSESLLSFQIYSSRADYHFRGRFLIECISSNPDISKIWIKHRKKFTKNITKPFLFINKLSRGHIAHYQCLSSYKNQQSSIDFNITRLNLLTHAFPLEDTSNIRIEFLSSINQMKLNGNILINCSSSDGTLGQWRINKQINGIIINNSYLNIPKFSTEHFNLYYCVNNFTQKILSLSEILFDSITNYIQTNDSFIEMIQGKYIGDNITLICRIGQDISQGKVIWSNIPIRSNHFYIRGPRLEFRPFQVEHHNQYVCRIQSRQSNEILRTLTFNTYRNIFENDDRKPKMNLTIDSSRLFYNYELRLICTTDSSNKYHQWRINGEIPTSKIYYEILMNGHTSVMVIRDFDFRYNSGRYECLTKNSFGTTIKNIDIDEKILLSK</sequence>
<keyword evidence="1" id="KW-0732">Signal</keyword>
<dbReference type="CDD" id="cd00096">
    <property type="entry name" value="Ig"/>
    <property type="match status" value="1"/>
</dbReference>
<feature type="region of interest" description="Disordered" evidence="8">
    <location>
        <begin position="1861"/>
        <end position="1945"/>
    </location>
</feature>
<dbReference type="SUPFAM" id="SSF57184">
    <property type="entry name" value="Growth factor receptor domain"/>
    <property type="match status" value="1"/>
</dbReference>
<evidence type="ECO:0000259" key="10">
    <source>
        <dbReference type="PROSITE" id="PS50835"/>
    </source>
</evidence>
<evidence type="ECO:0000256" key="5">
    <source>
        <dbReference type="ARBA" id="ARBA00023292"/>
    </source>
</evidence>
<dbReference type="GO" id="GO:0030154">
    <property type="term" value="P:cell differentiation"/>
    <property type="evidence" value="ECO:0007669"/>
    <property type="project" value="UniProtKB-ARBA"/>
</dbReference>
<dbReference type="SMART" id="SM00180">
    <property type="entry name" value="EGF_Lam"/>
    <property type="match status" value="4"/>
</dbReference>
<dbReference type="SUPFAM" id="SSF57196">
    <property type="entry name" value="EGF/Laminin"/>
    <property type="match status" value="1"/>
</dbReference>
<feature type="domain" description="Ig-like" evidence="10">
    <location>
        <begin position="823"/>
        <end position="912"/>
    </location>
</feature>
<dbReference type="SMART" id="SM00192">
    <property type="entry name" value="LDLa"/>
    <property type="match status" value="4"/>
</dbReference>
<dbReference type="Gene3D" id="2.170.300.10">
    <property type="entry name" value="Tie2 ligand-binding domain superfamily"/>
    <property type="match status" value="2"/>
</dbReference>
<name>A0A813VIH4_9BILA</name>
<proteinExistence type="predicted"/>
<feature type="domain" description="Ig-like" evidence="10">
    <location>
        <begin position="1480"/>
        <end position="1567"/>
    </location>
</feature>
<dbReference type="InterPro" id="IPR009030">
    <property type="entry name" value="Growth_fac_rcpt_cys_sf"/>
</dbReference>
<dbReference type="Pfam" id="PF00052">
    <property type="entry name" value="Laminin_B"/>
    <property type="match status" value="1"/>
</dbReference>
<dbReference type="InterPro" id="IPR003599">
    <property type="entry name" value="Ig_sub"/>
</dbReference>
<dbReference type="Pfam" id="PF24973">
    <property type="entry name" value="EGF_LMN_ATRN"/>
    <property type="match status" value="1"/>
</dbReference>
<dbReference type="InterPro" id="IPR002049">
    <property type="entry name" value="LE_dom"/>
</dbReference>
<feature type="domain" description="Ig-like" evidence="10">
    <location>
        <begin position="2050"/>
        <end position="2135"/>
    </location>
</feature>
<feature type="disulfide bond" evidence="7">
    <location>
        <begin position="959"/>
        <end position="968"/>
    </location>
</feature>
<dbReference type="Proteomes" id="UP000663832">
    <property type="component" value="Unassembled WGS sequence"/>
</dbReference>